<protein>
    <submittedName>
        <fullName evidence="2">CU044_5270 family protein</fullName>
    </submittedName>
</protein>
<feature type="region of interest" description="Disordered" evidence="1">
    <location>
        <begin position="82"/>
        <end position="101"/>
    </location>
</feature>
<accession>A0ABP7X6N2</accession>
<dbReference type="InterPro" id="IPR047789">
    <property type="entry name" value="CU044_5270-like"/>
</dbReference>
<evidence type="ECO:0000313" key="3">
    <source>
        <dbReference type="Proteomes" id="UP001500683"/>
    </source>
</evidence>
<proteinExistence type="predicted"/>
<organism evidence="2 3">
    <name type="scientific">Actinomadura miaoliensis</name>
    <dbReference type="NCBI Taxonomy" id="430685"/>
    <lineage>
        <taxon>Bacteria</taxon>
        <taxon>Bacillati</taxon>
        <taxon>Actinomycetota</taxon>
        <taxon>Actinomycetes</taxon>
        <taxon>Streptosporangiales</taxon>
        <taxon>Thermomonosporaceae</taxon>
        <taxon>Actinomadura</taxon>
    </lineage>
</organism>
<evidence type="ECO:0000313" key="2">
    <source>
        <dbReference type="EMBL" id="GAA4105285.1"/>
    </source>
</evidence>
<comment type="caution">
    <text evidence="2">The sequence shown here is derived from an EMBL/GenBank/DDBJ whole genome shotgun (WGS) entry which is preliminary data.</text>
</comment>
<gene>
    <name evidence="2" type="ORF">GCM10022214_85290</name>
</gene>
<sequence length="314" mass="33910">MNATPIQHGPDDREELARLLPGPAERDLPSDRHRQLQEFVMGQIEQDLKDRREPRRAPWRRPALLAAALTAVAATATAVVVASGGSPEPPRQSPPAAASPSGRQILLVAATTAERAPEGTGKYWHVKVVEGGGDGLWWETWTRSDGRTWSRGTKTRSDVTVFTHPSPFRFGGENVSFEQLRTLPTEPEALRAWLTRNVESSDVRTGAGRPDAAMREQIVFDGLVSLVSQLPAPPKVRAAAFRAIAASPKVKSLGPVKGGQGLLITTDHGQARLVVDPTTSRVRNTNHFVTADGARVTSEDGVTIVAEWTDTPPA</sequence>
<evidence type="ECO:0000256" key="1">
    <source>
        <dbReference type="SAM" id="MobiDB-lite"/>
    </source>
</evidence>
<dbReference type="RefSeq" id="WP_344959071.1">
    <property type="nucleotide sequence ID" value="NZ_BAAAZG010000081.1"/>
</dbReference>
<name>A0ABP7X6N2_9ACTN</name>
<dbReference type="NCBIfam" id="NF038083">
    <property type="entry name" value="CU044_5270_fam"/>
    <property type="match status" value="1"/>
</dbReference>
<reference evidence="3" key="1">
    <citation type="journal article" date="2019" name="Int. J. Syst. Evol. Microbiol.">
        <title>The Global Catalogue of Microorganisms (GCM) 10K type strain sequencing project: providing services to taxonomists for standard genome sequencing and annotation.</title>
        <authorList>
            <consortium name="The Broad Institute Genomics Platform"/>
            <consortium name="The Broad Institute Genome Sequencing Center for Infectious Disease"/>
            <person name="Wu L."/>
            <person name="Ma J."/>
        </authorList>
    </citation>
    <scope>NUCLEOTIDE SEQUENCE [LARGE SCALE GENOMIC DNA]</scope>
    <source>
        <strain evidence="3">JCM 16702</strain>
    </source>
</reference>
<dbReference type="EMBL" id="BAAAZG010000081">
    <property type="protein sequence ID" value="GAA4105285.1"/>
    <property type="molecule type" value="Genomic_DNA"/>
</dbReference>
<dbReference type="Proteomes" id="UP001500683">
    <property type="component" value="Unassembled WGS sequence"/>
</dbReference>
<keyword evidence="3" id="KW-1185">Reference proteome</keyword>